<sequence length="122" mass="13914">MSVTEFTAVLGAFGAVVKIIWDMVQSNRNISKQISEVLERMNTLEINQKDLHDVGQANSLANRNLTRYRIRKEMMKAIQNGYETYDNFQEVVNLVDGYHATGGNGAIDALYEEYKKLPRRGK</sequence>
<keyword evidence="2" id="KW-1185">Reference proteome</keyword>
<dbReference type="STRING" id="592010.GCWU000182_001502"/>
<dbReference type="Proteomes" id="UP000019050">
    <property type="component" value="Unassembled WGS sequence"/>
</dbReference>
<dbReference type="EMBL" id="ACIN03000013">
    <property type="protein sequence ID" value="ESK65341.1"/>
    <property type="molecule type" value="Genomic_DNA"/>
</dbReference>
<organism evidence="1 2">
    <name type="scientific">Abiotrophia defectiva ATCC 49176</name>
    <dbReference type="NCBI Taxonomy" id="592010"/>
    <lineage>
        <taxon>Bacteria</taxon>
        <taxon>Bacillati</taxon>
        <taxon>Bacillota</taxon>
        <taxon>Bacilli</taxon>
        <taxon>Lactobacillales</taxon>
        <taxon>Aerococcaceae</taxon>
        <taxon>Abiotrophia</taxon>
    </lineage>
</organism>
<reference evidence="1" key="1">
    <citation type="submission" date="2013-06" db="EMBL/GenBank/DDBJ databases">
        <authorList>
            <person name="Weinstock G."/>
            <person name="Sodergren E."/>
            <person name="Clifton S."/>
            <person name="Fulton L."/>
            <person name="Fulton B."/>
            <person name="Courtney L."/>
            <person name="Fronick C."/>
            <person name="Harrison M."/>
            <person name="Strong C."/>
            <person name="Farmer C."/>
            <person name="Delahaunty K."/>
            <person name="Markovic C."/>
            <person name="Hall O."/>
            <person name="Minx P."/>
            <person name="Tomlinson C."/>
            <person name="Mitreva M."/>
            <person name="Nelson J."/>
            <person name="Hou S."/>
            <person name="Wollam A."/>
            <person name="Pepin K.H."/>
            <person name="Johnson M."/>
            <person name="Bhonagiri V."/>
            <person name="Nash W.E."/>
            <person name="Warren W."/>
            <person name="Chinwalla A."/>
            <person name="Mardis E.R."/>
            <person name="Wilson R.K."/>
        </authorList>
    </citation>
    <scope>NUCLEOTIDE SEQUENCE [LARGE SCALE GENOMIC DNA]</scope>
    <source>
        <strain evidence="1">ATCC 49176</strain>
    </source>
</reference>
<dbReference type="HOGENOM" id="CLU_2021648_0_0_9"/>
<proteinExistence type="predicted"/>
<dbReference type="OrthoDB" id="2224462at2"/>
<dbReference type="eggNOG" id="ENOG5033C5G">
    <property type="taxonomic scope" value="Bacteria"/>
</dbReference>
<name>W1Q2P4_ABIDE</name>
<accession>W1Q2P4</accession>
<evidence type="ECO:0000313" key="1">
    <source>
        <dbReference type="EMBL" id="ESK65341.1"/>
    </source>
</evidence>
<comment type="caution">
    <text evidence="1">The sequence shown here is derived from an EMBL/GenBank/DDBJ whole genome shotgun (WGS) entry which is preliminary data.</text>
</comment>
<dbReference type="AlphaFoldDB" id="W1Q2P4"/>
<dbReference type="GeneID" id="84818000"/>
<gene>
    <name evidence="1" type="ORF">GCWU000182_001502</name>
</gene>
<protein>
    <submittedName>
        <fullName evidence="1">Uncharacterized protein</fullName>
    </submittedName>
</protein>
<dbReference type="RefSeq" id="WP_023392144.1">
    <property type="nucleotide sequence ID" value="NZ_KI535340.1"/>
</dbReference>
<evidence type="ECO:0000313" key="2">
    <source>
        <dbReference type="Proteomes" id="UP000019050"/>
    </source>
</evidence>